<evidence type="ECO:0000313" key="5">
    <source>
        <dbReference type="Proteomes" id="UP000235672"/>
    </source>
</evidence>
<evidence type="ECO:0000313" key="4">
    <source>
        <dbReference type="EMBL" id="PMD16938.1"/>
    </source>
</evidence>
<evidence type="ECO:0000256" key="1">
    <source>
        <dbReference type="ARBA" id="ARBA00007009"/>
    </source>
</evidence>
<dbReference type="PROSITE" id="PS51142">
    <property type="entry name" value="NAS"/>
    <property type="match status" value="1"/>
</dbReference>
<dbReference type="STRING" id="1745343.A0A2J6PSD0"/>
<protein>
    <submittedName>
        <fullName evidence="4">Nicotianamine synthase 3</fullName>
    </submittedName>
</protein>
<dbReference type="PANTHER" id="PTHR32266">
    <property type="entry name" value="NICOTIANAMINE SYNTHASE 3"/>
    <property type="match status" value="1"/>
</dbReference>
<keyword evidence="2" id="KW-0808">Transferase</keyword>
<dbReference type="GO" id="GO:0030410">
    <property type="term" value="F:nicotianamine synthase activity"/>
    <property type="evidence" value="ECO:0007669"/>
    <property type="project" value="InterPro"/>
</dbReference>
<name>A0A2J6PSD0_9HELO</name>
<sequence length="324" mass="36176">MHIFHYLKDWLWPSEEPCTETNAPESLASSFVSVSHPEDQEEPEVQSIVTDLLRLSTELSGKTDLRPCDNINNLFGELVGLCTWTVSERVVTEVLNNAEVIEVLPGLRRICTEGESHLESHWADIITGTENQSQDEDTVFKRLMEFPYFNNYVDLTRLELAAIHCVHPTPISKLAFIGSGPLPLTSLQLLQMSPSVLEILNIDHNRTAISQSSKLCENLGSKGEGMHFLCAEAGSCDLRDFDVVYLAALVGSTQVEKEELLKDVVAKMREGAILVIRSAHGLRRVLYAVFDPTTVAMRRCLDLQLVVHPYNHVVNSVIIGRVRG</sequence>
<evidence type="ECO:0000256" key="2">
    <source>
        <dbReference type="ARBA" id="ARBA00022679"/>
    </source>
</evidence>
<gene>
    <name evidence="4" type="ORF">NA56DRAFT_606649</name>
</gene>
<organism evidence="4 5">
    <name type="scientific">Hyaloscypha hepaticicola</name>
    <dbReference type="NCBI Taxonomy" id="2082293"/>
    <lineage>
        <taxon>Eukaryota</taxon>
        <taxon>Fungi</taxon>
        <taxon>Dikarya</taxon>
        <taxon>Ascomycota</taxon>
        <taxon>Pezizomycotina</taxon>
        <taxon>Leotiomycetes</taxon>
        <taxon>Helotiales</taxon>
        <taxon>Hyaloscyphaceae</taxon>
        <taxon>Hyaloscypha</taxon>
    </lineage>
</organism>
<dbReference type="AlphaFoldDB" id="A0A2J6PSD0"/>
<evidence type="ECO:0000256" key="3">
    <source>
        <dbReference type="ARBA" id="ARBA00022691"/>
    </source>
</evidence>
<dbReference type="Pfam" id="PF03059">
    <property type="entry name" value="NAS"/>
    <property type="match status" value="1"/>
</dbReference>
<reference evidence="4 5" key="1">
    <citation type="submission" date="2016-05" db="EMBL/GenBank/DDBJ databases">
        <title>A degradative enzymes factory behind the ericoid mycorrhizal symbiosis.</title>
        <authorList>
            <consortium name="DOE Joint Genome Institute"/>
            <person name="Martino E."/>
            <person name="Morin E."/>
            <person name="Grelet G."/>
            <person name="Kuo A."/>
            <person name="Kohler A."/>
            <person name="Daghino S."/>
            <person name="Barry K."/>
            <person name="Choi C."/>
            <person name="Cichocki N."/>
            <person name="Clum A."/>
            <person name="Copeland A."/>
            <person name="Hainaut M."/>
            <person name="Haridas S."/>
            <person name="Labutti K."/>
            <person name="Lindquist E."/>
            <person name="Lipzen A."/>
            <person name="Khouja H.-R."/>
            <person name="Murat C."/>
            <person name="Ohm R."/>
            <person name="Olson A."/>
            <person name="Spatafora J."/>
            <person name="Veneault-Fourrey C."/>
            <person name="Henrissat B."/>
            <person name="Grigoriev I."/>
            <person name="Martin F."/>
            <person name="Perotto S."/>
        </authorList>
    </citation>
    <scope>NUCLEOTIDE SEQUENCE [LARGE SCALE GENOMIC DNA]</scope>
    <source>
        <strain evidence="4 5">UAMH 7357</strain>
    </source>
</reference>
<dbReference type="GO" id="GO:0030418">
    <property type="term" value="P:nicotianamine biosynthetic process"/>
    <property type="evidence" value="ECO:0007669"/>
    <property type="project" value="InterPro"/>
</dbReference>
<dbReference type="InterPro" id="IPR004298">
    <property type="entry name" value="Nicotian_synth"/>
</dbReference>
<accession>A0A2J6PSD0</accession>
<dbReference type="OrthoDB" id="1858069at2759"/>
<dbReference type="Gene3D" id="3.40.50.150">
    <property type="entry name" value="Vaccinia Virus protein VP39"/>
    <property type="match status" value="1"/>
</dbReference>
<keyword evidence="3" id="KW-0949">S-adenosyl-L-methionine</keyword>
<dbReference type="EMBL" id="KZ613502">
    <property type="protein sequence ID" value="PMD16938.1"/>
    <property type="molecule type" value="Genomic_DNA"/>
</dbReference>
<keyword evidence="5" id="KW-1185">Reference proteome</keyword>
<dbReference type="PANTHER" id="PTHR32266:SF12">
    <property type="entry name" value="NICOTIANAMINE SYNTHASE 3"/>
    <property type="match status" value="1"/>
</dbReference>
<proteinExistence type="inferred from homology"/>
<comment type="similarity">
    <text evidence="1">Belongs to the nicotianamine synthase (NAS)-like family.</text>
</comment>
<dbReference type="Proteomes" id="UP000235672">
    <property type="component" value="Unassembled WGS sequence"/>
</dbReference>
<dbReference type="InterPro" id="IPR029063">
    <property type="entry name" value="SAM-dependent_MTases_sf"/>
</dbReference>